<reference evidence="3" key="1">
    <citation type="journal article" date="2011" name="J. Bacteriol.">
        <title>Genome sequences of eight morphologically diverse alphaproteobacteria.</title>
        <authorList>
            <consortium name="US DOE Joint Genome Institute"/>
            <person name="Brown P.J."/>
            <person name="Kysela D.T."/>
            <person name="Buechlein A."/>
            <person name="Hemmerich C."/>
            <person name="Brun Y.V."/>
        </authorList>
    </citation>
    <scope>NUCLEOTIDE SEQUENCE [LARGE SCALE GENOMIC DNA]</scope>
    <source>
        <strain evidence="3">ATCC 15264 / DSM 4735 / LMG 14903 / NBRC 16000 / CB 81</strain>
    </source>
</reference>
<keyword evidence="3" id="KW-1185">Reference proteome</keyword>
<dbReference type="InParanoid" id="D9QN60"/>
<name>D9QN60_BRESC</name>
<evidence type="ECO:0000313" key="3">
    <source>
        <dbReference type="Proteomes" id="UP000002696"/>
    </source>
</evidence>
<feature type="region of interest" description="Disordered" evidence="1">
    <location>
        <begin position="141"/>
        <end position="174"/>
    </location>
</feature>
<dbReference type="OrthoDB" id="7202578at2"/>
<gene>
    <name evidence="2" type="ordered locus">Bresu_0948</name>
</gene>
<evidence type="ECO:0000313" key="2">
    <source>
        <dbReference type="EMBL" id="ADL00261.1"/>
    </source>
</evidence>
<evidence type="ECO:0008006" key="4">
    <source>
        <dbReference type="Google" id="ProtNLM"/>
    </source>
</evidence>
<evidence type="ECO:0000256" key="1">
    <source>
        <dbReference type="SAM" id="MobiDB-lite"/>
    </source>
</evidence>
<protein>
    <recommendedName>
        <fullName evidence="4">Terminase small subunit</fullName>
    </recommendedName>
</protein>
<dbReference type="EMBL" id="CP002102">
    <property type="protein sequence ID" value="ADL00261.1"/>
    <property type="molecule type" value="Genomic_DNA"/>
</dbReference>
<dbReference type="BioCyc" id="BSUB633149:G1GM8-948-MONOMER"/>
<accession>D9QN60</accession>
<sequence length="174" mass="19325">MAEGSQRGVAAPQAVWAQVREDYLAGRSASECCRIHGVGLTALRGRAAREGWRRADQPWTPPTRLDPWDEGVALEERIGGDLDRVEFGSLAFVAHRRMMRAVLRGDAMEALRWRRVRLMIDAEAAEIAELTARDEAEAWHREQEALREAMQANRSDGSDGSDGVFADRAPDGRG</sequence>
<dbReference type="Proteomes" id="UP000002696">
    <property type="component" value="Chromosome"/>
</dbReference>
<dbReference type="RefSeq" id="WP_013268364.1">
    <property type="nucleotide sequence ID" value="NC_014375.1"/>
</dbReference>
<dbReference type="AlphaFoldDB" id="D9QN60"/>
<organism evidence="2 3">
    <name type="scientific">Brevundimonas subvibrioides (strain ATCC 15264 / DSM 4735 / LMG 14903 / NBRC 16000 / CB 81)</name>
    <name type="common">Caulobacter subvibrioides</name>
    <dbReference type="NCBI Taxonomy" id="633149"/>
    <lineage>
        <taxon>Bacteria</taxon>
        <taxon>Pseudomonadati</taxon>
        <taxon>Pseudomonadota</taxon>
        <taxon>Alphaproteobacteria</taxon>
        <taxon>Caulobacterales</taxon>
        <taxon>Caulobacteraceae</taxon>
        <taxon>Brevundimonas</taxon>
    </lineage>
</organism>
<dbReference type="HOGENOM" id="CLU_1537164_0_0_5"/>
<dbReference type="KEGG" id="bsb:Bresu_0948"/>
<proteinExistence type="predicted"/>